<name>A0AAE0MUX1_9PEZI</name>
<organism evidence="3 4">
    <name type="scientific">Neurospora tetraspora</name>
    <dbReference type="NCBI Taxonomy" id="94610"/>
    <lineage>
        <taxon>Eukaryota</taxon>
        <taxon>Fungi</taxon>
        <taxon>Dikarya</taxon>
        <taxon>Ascomycota</taxon>
        <taxon>Pezizomycotina</taxon>
        <taxon>Sordariomycetes</taxon>
        <taxon>Sordariomycetidae</taxon>
        <taxon>Sordariales</taxon>
        <taxon>Sordariaceae</taxon>
        <taxon>Neurospora</taxon>
    </lineage>
</organism>
<dbReference type="PANTHER" id="PTHR35910">
    <property type="entry name" value="2EXR DOMAIN-CONTAINING PROTEIN"/>
    <property type="match status" value="1"/>
</dbReference>
<dbReference type="PANTHER" id="PTHR35910:SF1">
    <property type="entry name" value="2EXR DOMAIN-CONTAINING PROTEIN"/>
    <property type="match status" value="1"/>
</dbReference>
<evidence type="ECO:0000259" key="2">
    <source>
        <dbReference type="Pfam" id="PF20150"/>
    </source>
</evidence>
<evidence type="ECO:0000313" key="4">
    <source>
        <dbReference type="Proteomes" id="UP001278500"/>
    </source>
</evidence>
<keyword evidence="4" id="KW-1185">Reference proteome</keyword>
<accession>A0AAE0MUX1</accession>
<comment type="caution">
    <text evidence="3">The sequence shown here is derived from an EMBL/GenBank/DDBJ whole genome shotgun (WGS) entry which is preliminary data.</text>
</comment>
<reference evidence="3" key="2">
    <citation type="submission" date="2023-06" db="EMBL/GenBank/DDBJ databases">
        <authorList>
            <consortium name="Lawrence Berkeley National Laboratory"/>
            <person name="Haridas S."/>
            <person name="Hensen N."/>
            <person name="Bonometti L."/>
            <person name="Westerberg I."/>
            <person name="Brannstrom I.O."/>
            <person name="Guillou S."/>
            <person name="Cros-Aarteil S."/>
            <person name="Calhoun S."/>
            <person name="Kuo A."/>
            <person name="Mondo S."/>
            <person name="Pangilinan J."/>
            <person name="Riley R."/>
            <person name="Labutti K."/>
            <person name="Andreopoulos B."/>
            <person name="Lipzen A."/>
            <person name="Chen C."/>
            <person name="Yanf M."/>
            <person name="Daum C."/>
            <person name="Ng V."/>
            <person name="Clum A."/>
            <person name="Steindorff A."/>
            <person name="Ohm R."/>
            <person name="Martin F."/>
            <person name="Silar P."/>
            <person name="Natvig D."/>
            <person name="Lalanne C."/>
            <person name="Gautier V."/>
            <person name="Ament-Velasquez S.L."/>
            <person name="Kruys A."/>
            <person name="Hutchinson M.I."/>
            <person name="Powell A.J."/>
            <person name="Barry K."/>
            <person name="Miller A.N."/>
            <person name="Grigoriev I.V."/>
            <person name="Debuchy R."/>
            <person name="Gladieux P."/>
            <person name="Thoren M.H."/>
            <person name="Johannesson H."/>
        </authorList>
    </citation>
    <scope>NUCLEOTIDE SEQUENCE</scope>
    <source>
        <strain evidence="3">CBS 560.94</strain>
    </source>
</reference>
<dbReference type="InterPro" id="IPR045518">
    <property type="entry name" value="2EXR"/>
</dbReference>
<proteinExistence type="predicted"/>
<dbReference type="RefSeq" id="XP_062684711.1">
    <property type="nucleotide sequence ID" value="XM_062826372.1"/>
</dbReference>
<feature type="region of interest" description="Disordered" evidence="1">
    <location>
        <begin position="106"/>
        <end position="137"/>
    </location>
</feature>
<dbReference type="GeneID" id="87863526"/>
<reference evidence="3" key="1">
    <citation type="journal article" date="2023" name="Mol. Phylogenet. Evol.">
        <title>Genome-scale phylogeny and comparative genomics of the fungal order Sordariales.</title>
        <authorList>
            <person name="Hensen N."/>
            <person name="Bonometti L."/>
            <person name="Westerberg I."/>
            <person name="Brannstrom I.O."/>
            <person name="Guillou S."/>
            <person name="Cros-Aarteil S."/>
            <person name="Calhoun S."/>
            <person name="Haridas S."/>
            <person name="Kuo A."/>
            <person name="Mondo S."/>
            <person name="Pangilinan J."/>
            <person name="Riley R."/>
            <person name="LaButti K."/>
            <person name="Andreopoulos B."/>
            <person name="Lipzen A."/>
            <person name="Chen C."/>
            <person name="Yan M."/>
            <person name="Daum C."/>
            <person name="Ng V."/>
            <person name="Clum A."/>
            <person name="Steindorff A."/>
            <person name="Ohm R.A."/>
            <person name="Martin F."/>
            <person name="Silar P."/>
            <person name="Natvig D.O."/>
            <person name="Lalanne C."/>
            <person name="Gautier V."/>
            <person name="Ament-Velasquez S.L."/>
            <person name="Kruys A."/>
            <person name="Hutchinson M.I."/>
            <person name="Powell A.J."/>
            <person name="Barry K."/>
            <person name="Miller A.N."/>
            <person name="Grigoriev I.V."/>
            <person name="Debuchy R."/>
            <person name="Gladieux P."/>
            <person name="Hiltunen Thoren M."/>
            <person name="Johannesson H."/>
        </authorList>
    </citation>
    <scope>NUCLEOTIDE SEQUENCE</scope>
    <source>
        <strain evidence="3">CBS 560.94</strain>
    </source>
</reference>
<evidence type="ECO:0000313" key="3">
    <source>
        <dbReference type="EMBL" id="KAK3351416.1"/>
    </source>
</evidence>
<dbReference type="EMBL" id="JAUEPP010000002">
    <property type="protein sequence ID" value="KAK3351416.1"/>
    <property type="molecule type" value="Genomic_DNA"/>
</dbReference>
<protein>
    <recommendedName>
        <fullName evidence="2">2EXR domain-containing protein</fullName>
    </recommendedName>
</protein>
<sequence>MTTFHRFPRLPAELRLRVWELTVEPRTVDFRINTPRASYTAVEGFNGSPVKAQELLSTTPPPATLQACQESRNHLQGRVYGQVFCAVCFCDIVSTATFLTFASASTQDPNPNHNEAPTTNQAPPPAPAPKPEPEPSQTHHRYIYISFPTDTIDIGTTSFSDFSLFSAISHYLQQQHPSHPSLPSLPSSSRSPTPLAQKITRLKFTRNFSDEYLDRWEIKQGLTRFPNLQQVYCVCGDGIMAWYGATKWIGFENLPCGTEGVWLIDKKDNKEIKAVKWDEAWRVCHNFGSWGGGSLMMNGNATVDDDEW</sequence>
<dbReference type="Proteomes" id="UP001278500">
    <property type="component" value="Unassembled WGS sequence"/>
</dbReference>
<dbReference type="AlphaFoldDB" id="A0AAE0MUX1"/>
<feature type="domain" description="2EXR" evidence="2">
    <location>
        <begin position="4"/>
        <end position="80"/>
    </location>
</feature>
<dbReference type="Pfam" id="PF20150">
    <property type="entry name" value="2EXR"/>
    <property type="match status" value="1"/>
</dbReference>
<evidence type="ECO:0000256" key="1">
    <source>
        <dbReference type="SAM" id="MobiDB-lite"/>
    </source>
</evidence>
<gene>
    <name evidence="3" type="ORF">B0H65DRAFT_457799</name>
</gene>